<dbReference type="Proteomes" id="UP001432062">
    <property type="component" value="Chromosome"/>
</dbReference>
<dbReference type="EMBL" id="CP109441">
    <property type="protein sequence ID" value="WUV49583.1"/>
    <property type="molecule type" value="Genomic_DNA"/>
</dbReference>
<feature type="transmembrane region" description="Helical" evidence="1">
    <location>
        <begin position="26"/>
        <end position="45"/>
    </location>
</feature>
<keyword evidence="1" id="KW-0472">Membrane</keyword>
<reference evidence="2" key="1">
    <citation type="submission" date="2022-10" db="EMBL/GenBank/DDBJ databases">
        <title>The complete genomes of actinobacterial strains from the NBC collection.</title>
        <authorList>
            <person name="Joergensen T.S."/>
            <person name="Alvarez Arevalo M."/>
            <person name="Sterndorff E.B."/>
            <person name="Faurdal D."/>
            <person name="Vuksanovic O."/>
            <person name="Mourched A.-S."/>
            <person name="Charusanti P."/>
            <person name="Shaw S."/>
            <person name="Blin K."/>
            <person name="Weber T."/>
        </authorList>
    </citation>
    <scope>NUCLEOTIDE SEQUENCE</scope>
    <source>
        <strain evidence="2">NBC_01482</strain>
    </source>
</reference>
<accession>A0ABZ1Z278</accession>
<organism evidence="2 3">
    <name type="scientific">Nocardia vinacea</name>
    <dbReference type="NCBI Taxonomy" id="96468"/>
    <lineage>
        <taxon>Bacteria</taxon>
        <taxon>Bacillati</taxon>
        <taxon>Actinomycetota</taxon>
        <taxon>Actinomycetes</taxon>
        <taxon>Mycobacteriales</taxon>
        <taxon>Nocardiaceae</taxon>
        <taxon>Nocardia</taxon>
    </lineage>
</organism>
<evidence type="ECO:0000256" key="1">
    <source>
        <dbReference type="SAM" id="Phobius"/>
    </source>
</evidence>
<keyword evidence="1" id="KW-1133">Transmembrane helix</keyword>
<name>A0ABZ1Z278_9NOCA</name>
<evidence type="ECO:0008006" key="4">
    <source>
        <dbReference type="Google" id="ProtNLM"/>
    </source>
</evidence>
<protein>
    <recommendedName>
        <fullName evidence="4">SHOCT domain-containing protein</fullName>
    </recommendedName>
</protein>
<evidence type="ECO:0000313" key="2">
    <source>
        <dbReference type="EMBL" id="WUV49583.1"/>
    </source>
</evidence>
<proteinExistence type="predicted"/>
<keyword evidence="1" id="KW-0812">Transmembrane</keyword>
<keyword evidence="3" id="KW-1185">Reference proteome</keyword>
<evidence type="ECO:0000313" key="3">
    <source>
        <dbReference type="Proteomes" id="UP001432062"/>
    </source>
</evidence>
<gene>
    <name evidence="2" type="ORF">OG563_16060</name>
</gene>
<dbReference type="RefSeq" id="WP_327094349.1">
    <property type="nucleotide sequence ID" value="NZ_CP109149.1"/>
</dbReference>
<sequence>MNIFNQPEAMTFLADHYDGGWHPWPFFWIFPLLFWVTFIVIVVFARRRFWGHQSGIGALRTAFARGEITEDQYRSRLAVLRERGGKPRGGETPTT</sequence>